<organism evidence="2 3">
    <name type="scientific">Rahnella sikkimica</name>
    <dbReference type="NCBI Taxonomy" id="1805933"/>
    <lineage>
        <taxon>Bacteria</taxon>
        <taxon>Pseudomonadati</taxon>
        <taxon>Pseudomonadota</taxon>
        <taxon>Gammaproteobacteria</taxon>
        <taxon>Enterobacterales</taxon>
        <taxon>Yersiniaceae</taxon>
        <taxon>Rahnella</taxon>
    </lineage>
</organism>
<accession>A0A2L1UTN5</accession>
<reference evidence="3" key="1">
    <citation type="submission" date="2017-01" db="EMBL/GenBank/DDBJ databases">
        <title>Genome sequence of Rouxiella sp. ERMR1:05.</title>
        <authorList>
            <person name="Kumar R."/>
            <person name="Singh D."/>
            <person name="Kumar S."/>
        </authorList>
    </citation>
    <scope>NUCLEOTIDE SEQUENCE [LARGE SCALE GENOMIC DNA]</scope>
    <source>
        <strain evidence="3">ERMR1:05</strain>
    </source>
</reference>
<dbReference type="OrthoDB" id="6503934at2"/>
<dbReference type="Pfam" id="PF15977">
    <property type="entry name" value="HTH_46"/>
    <property type="match status" value="1"/>
</dbReference>
<dbReference type="RefSeq" id="WP_104923712.1">
    <property type="nucleotide sequence ID" value="NZ_CP019062.1"/>
</dbReference>
<dbReference type="InterPro" id="IPR041687">
    <property type="entry name" value="HTH_46"/>
</dbReference>
<evidence type="ECO:0000313" key="2">
    <source>
        <dbReference type="EMBL" id="AVF36300.1"/>
    </source>
</evidence>
<protein>
    <recommendedName>
        <fullName evidence="1">IprA winged helix-turn-helix domain-containing protein</fullName>
    </recommendedName>
</protein>
<name>A0A2L1UTN5_9GAMM</name>
<feature type="domain" description="IprA winged helix-turn-helix" evidence="1">
    <location>
        <begin position="148"/>
        <end position="215"/>
    </location>
</feature>
<gene>
    <name evidence="2" type="ORF">BV494_15790</name>
</gene>
<dbReference type="AlphaFoldDB" id="A0A2L1UTN5"/>
<evidence type="ECO:0000259" key="1">
    <source>
        <dbReference type="Pfam" id="PF15977"/>
    </source>
</evidence>
<dbReference type="KEGG" id="rox:BV494_15790"/>
<dbReference type="EMBL" id="CP019062">
    <property type="protein sequence ID" value="AVF36300.1"/>
    <property type="molecule type" value="Genomic_DNA"/>
</dbReference>
<keyword evidence="3" id="KW-1185">Reference proteome</keyword>
<dbReference type="Proteomes" id="UP000239197">
    <property type="component" value="Chromosome"/>
</dbReference>
<sequence length="218" mass="24945">MDKNSVPDFSTPMSKPTEVINKLIAAFRTESTAIETKGKGSVIDLQLANGEPRVILVLEGALNIYRTADNLRFVRAAAPNLFGMQGSPFRYSLYQFRSEKGAVLESLPYSRAMELVGERRLFKEVLDFQTYLSDFLAYRTNLLISKSTYQIVCAFLFELEMMPPEQRLRTSVFNYIHEHTHLARSGVMKILSDLRQGEYIDIENGKLIAILKKFPRDY</sequence>
<proteinExistence type="predicted"/>
<evidence type="ECO:0000313" key="3">
    <source>
        <dbReference type="Proteomes" id="UP000239197"/>
    </source>
</evidence>